<feature type="compositionally biased region" description="Basic and acidic residues" evidence="1">
    <location>
        <begin position="1"/>
        <end position="12"/>
    </location>
</feature>
<feature type="compositionally biased region" description="Polar residues" evidence="1">
    <location>
        <begin position="13"/>
        <end position="33"/>
    </location>
</feature>
<accession>A0ABQ1JWB5</accession>
<proteinExistence type="predicted"/>
<protein>
    <recommendedName>
        <fullName evidence="2">Bacterial EndoU nuclease domain-containing protein</fullName>
    </recommendedName>
</protein>
<evidence type="ECO:0000259" key="2">
    <source>
        <dbReference type="Pfam" id="PF14436"/>
    </source>
</evidence>
<name>A0ABQ1JWB5_9FLAO</name>
<reference evidence="4" key="1">
    <citation type="journal article" date="2019" name="Int. J. Syst. Evol. Microbiol.">
        <title>The Global Catalogue of Microorganisms (GCM) 10K type strain sequencing project: providing services to taxonomists for standard genome sequencing and annotation.</title>
        <authorList>
            <consortium name="The Broad Institute Genomics Platform"/>
            <consortium name="The Broad Institute Genome Sequencing Center for Infectious Disease"/>
            <person name="Wu L."/>
            <person name="Ma J."/>
        </authorList>
    </citation>
    <scope>NUCLEOTIDE SEQUENCE [LARGE SCALE GENOMIC DNA]</scope>
    <source>
        <strain evidence="4">CGMCC 1.15461</strain>
    </source>
</reference>
<evidence type="ECO:0000313" key="4">
    <source>
        <dbReference type="Proteomes" id="UP000615760"/>
    </source>
</evidence>
<feature type="region of interest" description="Disordered" evidence="1">
    <location>
        <begin position="1"/>
        <end position="33"/>
    </location>
</feature>
<dbReference type="Pfam" id="PF14436">
    <property type="entry name" value="EndoU_bacteria"/>
    <property type="match status" value="1"/>
</dbReference>
<evidence type="ECO:0000313" key="3">
    <source>
        <dbReference type="EMBL" id="GGB79109.1"/>
    </source>
</evidence>
<gene>
    <name evidence="3" type="ORF">GCM10007424_19080</name>
</gene>
<dbReference type="Proteomes" id="UP000615760">
    <property type="component" value="Unassembled WGS sequence"/>
</dbReference>
<dbReference type="EMBL" id="BMJE01000004">
    <property type="protein sequence ID" value="GGB79109.1"/>
    <property type="molecule type" value="Genomic_DNA"/>
</dbReference>
<sequence length="209" mass="23255">MESKYQLTKENKQLSVQNSVKNTNSATPLNDNRPTTVLQKKQVSKMTNQNSTPIQLRKAKSRGDNKRTYKLPATVANHIFVNNNNGSGFHSIARNPATLRPHVVQTDDRDRNTQAYLSNHVDNGGRRIVARGKSMFPDNWSVDKVTTTIEQAFTKPVISATDKVRVNRYGTTEANNRELPDPVKGKANGLRIEGLTQEGALATAYPIVQ</sequence>
<dbReference type="RefSeq" id="WP_188621052.1">
    <property type="nucleotide sequence ID" value="NZ_BMJE01000004.1"/>
</dbReference>
<feature type="domain" description="Bacterial EndoU nuclease" evidence="2">
    <location>
        <begin position="79"/>
        <end position="207"/>
    </location>
</feature>
<comment type="caution">
    <text evidence="3">The sequence shown here is derived from an EMBL/GenBank/DDBJ whole genome shotgun (WGS) entry which is preliminary data.</text>
</comment>
<organism evidence="3 4">
    <name type="scientific">Flavobacterium suaedae</name>
    <dbReference type="NCBI Taxonomy" id="1767027"/>
    <lineage>
        <taxon>Bacteria</taxon>
        <taxon>Pseudomonadati</taxon>
        <taxon>Bacteroidota</taxon>
        <taxon>Flavobacteriia</taxon>
        <taxon>Flavobacteriales</taxon>
        <taxon>Flavobacteriaceae</taxon>
        <taxon>Flavobacterium</taxon>
    </lineage>
</organism>
<dbReference type="InterPro" id="IPR029501">
    <property type="entry name" value="EndoU_bac"/>
</dbReference>
<evidence type="ECO:0000256" key="1">
    <source>
        <dbReference type="SAM" id="MobiDB-lite"/>
    </source>
</evidence>
<keyword evidence="4" id="KW-1185">Reference proteome</keyword>